<feature type="domain" description="Flagellar assembly protein FliH/Type III secretion system HrpE" evidence="10">
    <location>
        <begin position="104"/>
        <end position="230"/>
    </location>
</feature>
<evidence type="ECO:0000256" key="1">
    <source>
        <dbReference type="ARBA" id="ARBA00003041"/>
    </source>
</evidence>
<evidence type="ECO:0000256" key="8">
    <source>
        <dbReference type="SAM" id="Coils"/>
    </source>
</evidence>
<comment type="function">
    <text evidence="1">Needed for flagellar regrowth and assembly.</text>
</comment>
<dbReference type="GO" id="GO:0005829">
    <property type="term" value="C:cytosol"/>
    <property type="evidence" value="ECO:0007669"/>
    <property type="project" value="TreeGrafter"/>
</dbReference>
<dbReference type="AlphaFoldDB" id="A0A126QMK6"/>
<evidence type="ECO:0000256" key="6">
    <source>
        <dbReference type="ARBA" id="ARBA00022927"/>
    </source>
</evidence>
<dbReference type="InterPro" id="IPR038495">
    <property type="entry name" value="ATPase_E_C"/>
</dbReference>
<evidence type="ECO:0000313" key="12">
    <source>
        <dbReference type="EMBL" id="TDT92170.1"/>
    </source>
</evidence>
<evidence type="ECO:0000259" key="10">
    <source>
        <dbReference type="Pfam" id="PF02108"/>
    </source>
</evidence>
<evidence type="ECO:0000256" key="4">
    <source>
        <dbReference type="ARBA" id="ARBA00022448"/>
    </source>
</evidence>
<dbReference type="EMBL" id="SOBK01000001">
    <property type="protein sequence ID" value="TDT92170.1"/>
    <property type="molecule type" value="Genomic_DNA"/>
</dbReference>
<dbReference type="SUPFAM" id="SSF160527">
    <property type="entry name" value="V-type ATPase subunit E-like"/>
    <property type="match status" value="1"/>
</dbReference>
<evidence type="ECO:0000313" key="13">
    <source>
        <dbReference type="Proteomes" id="UP000055611"/>
    </source>
</evidence>
<feature type="region of interest" description="Disordered" evidence="9">
    <location>
        <begin position="1"/>
        <end position="25"/>
    </location>
</feature>
<proteinExistence type="inferred from homology"/>
<keyword evidence="12" id="KW-0969">Cilium</keyword>
<comment type="similarity">
    <text evidence="2">Belongs to the FliH family.</text>
</comment>
<dbReference type="RefSeq" id="WP_066802484.1">
    <property type="nucleotide sequence ID" value="NZ_CP014206.1"/>
</dbReference>
<dbReference type="Gene3D" id="3.30.2320.30">
    <property type="entry name" value="ATP synthase, E subunit, C-terminal"/>
    <property type="match status" value="1"/>
</dbReference>
<keyword evidence="13" id="KW-1185">Reference proteome</keyword>
<evidence type="ECO:0000256" key="2">
    <source>
        <dbReference type="ARBA" id="ARBA00006602"/>
    </source>
</evidence>
<protein>
    <recommendedName>
        <fullName evidence="3">Flagellar assembly protein FliH</fullName>
    </recommendedName>
</protein>
<keyword evidence="5" id="KW-1005">Bacterial flagellum biogenesis</keyword>
<keyword evidence="7" id="KW-1006">Bacterial flagellum protein export</keyword>
<keyword evidence="8" id="KW-0175">Coiled coil</keyword>
<keyword evidence="12" id="KW-0282">Flagellum</keyword>
<dbReference type="GO" id="GO:0044781">
    <property type="term" value="P:bacterial-type flagellum organization"/>
    <property type="evidence" value="ECO:0007669"/>
    <property type="project" value="UniProtKB-KW"/>
</dbReference>
<dbReference type="Pfam" id="PF02108">
    <property type="entry name" value="FliH"/>
    <property type="match status" value="1"/>
</dbReference>
<evidence type="ECO:0000256" key="3">
    <source>
        <dbReference type="ARBA" id="ARBA00016507"/>
    </source>
</evidence>
<gene>
    <name evidence="11" type="ORF">AWY79_08500</name>
    <name evidence="12" type="ORF">EDC59_101575</name>
</gene>
<evidence type="ECO:0000256" key="9">
    <source>
        <dbReference type="SAM" id="MobiDB-lite"/>
    </source>
</evidence>
<keyword evidence="12" id="KW-0966">Cell projection</keyword>
<evidence type="ECO:0000256" key="5">
    <source>
        <dbReference type="ARBA" id="ARBA00022795"/>
    </source>
</evidence>
<dbReference type="InterPro" id="IPR051472">
    <property type="entry name" value="T3SS_Stator/FliH"/>
</dbReference>
<dbReference type="PANTHER" id="PTHR34982:SF1">
    <property type="entry name" value="FLAGELLAR ASSEMBLY PROTEIN FLIH"/>
    <property type="match status" value="1"/>
</dbReference>
<dbReference type="PANTHER" id="PTHR34982">
    <property type="entry name" value="YOP PROTEINS TRANSLOCATION PROTEIN L"/>
    <property type="match status" value="1"/>
</dbReference>
<evidence type="ECO:0000313" key="11">
    <source>
        <dbReference type="EMBL" id="AMK11151.1"/>
    </source>
</evidence>
<name>A0A126QMK6_9BACT</name>
<sequence>MSLSSARPHRPKMTGKVVVGMNTPGPDEMTIQELEGKRQLVWDKATNEEYLARVRDKAREAAKEIKMLAELEAEALRATARHEGYSQGLADAQEFVDQHIKDISAKAEALLAQIGSQGGKIFQTRRDEVTALIRLALKKTLKVELDDKRTEVLQALMTEALDRLEAQRQLEIRCNPEEVAELDEFVRTIQDRNPALKYWTVKADQRIEMGGVVVEAAEGKVDNTVDTRWKLVEPLFDRLAEQITAPDGK</sequence>
<reference evidence="11 13" key="1">
    <citation type="journal article" date="2016" name="Front. Microbiol.">
        <title>Genome Sequence of the Piezophilic, Mesophilic Sulfate-Reducing Bacterium Desulfovibrio indicus J2T.</title>
        <authorList>
            <person name="Cao J."/>
            <person name="Maignien L."/>
            <person name="Shao Z."/>
            <person name="Alain K."/>
            <person name="Jebbar M."/>
        </authorList>
    </citation>
    <scope>NUCLEOTIDE SEQUENCE [LARGE SCALE GENOMIC DNA]</scope>
    <source>
        <strain evidence="11 13">J2</strain>
    </source>
</reference>
<keyword evidence="4" id="KW-0813">Transport</keyword>
<feature type="coiled-coil region" evidence="8">
    <location>
        <begin position="51"/>
        <end position="81"/>
    </location>
</feature>
<dbReference type="InterPro" id="IPR018035">
    <property type="entry name" value="Flagellar_FliH/T3SS_HrpE"/>
</dbReference>
<dbReference type="Proteomes" id="UP000295506">
    <property type="component" value="Unassembled WGS sequence"/>
</dbReference>
<dbReference type="EMBL" id="CP014206">
    <property type="protein sequence ID" value="AMK11151.1"/>
    <property type="molecule type" value="Genomic_DNA"/>
</dbReference>
<dbReference type="KEGG" id="dej:AWY79_08500"/>
<reference evidence="12 14" key="2">
    <citation type="submission" date="2019-03" db="EMBL/GenBank/DDBJ databases">
        <title>Genomic Encyclopedia of Type Strains, Phase IV (KMG-IV): sequencing the most valuable type-strain genomes for metagenomic binning, comparative biology and taxonomic classification.</title>
        <authorList>
            <person name="Goeker M."/>
        </authorList>
    </citation>
    <scope>NUCLEOTIDE SEQUENCE [LARGE SCALE GENOMIC DNA]</scope>
    <source>
        <strain evidence="12 14">DSM 101483</strain>
    </source>
</reference>
<evidence type="ECO:0000256" key="7">
    <source>
        <dbReference type="ARBA" id="ARBA00023225"/>
    </source>
</evidence>
<organism evidence="12 14">
    <name type="scientific">Pseudodesulfovibrio indicus</name>
    <dbReference type="NCBI Taxonomy" id="1716143"/>
    <lineage>
        <taxon>Bacteria</taxon>
        <taxon>Pseudomonadati</taxon>
        <taxon>Thermodesulfobacteriota</taxon>
        <taxon>Desulfovibrionia</taxon>
        <taxon>Desulfovibrionales</taxon>
        <taxon>Desulfovibrionaceae</taxon>
    </lineage>
</organism>
<keyword evidence="6" id="KW-0653">Protein transport</keyword>
<evidence type="ECO:0000313" key="14">
    <source>
        <dbReference type="Proteomes" id="UP000295506"/>
    </source>
</evidence>
<accession>A0A126QMK6</accession>
<dbReference type="GO" id="GO:0015031">
    <property type="term" value="P:protein transport"/>
    <property type="evidence" value="ECO:0007669"/>
    <property type="project" value="UniProtKB-KW"/>
</dbReference>
<dbReference type="OrthoDB" id="5470636at2"/>
<dbReference type="Proteomes" id="UP000055611">
    <property type="component" value="Chromosome"/>
</dbReference>